<dbReference type="GO" id="GO:0003677">
    <property type="term" value="F:DNA binding"/>
    <property type="evidence" value="ECO:0007669"/>
    <property type="project" value="UniProtKB-KW"/>
</dbReference>
<evidence type="ECO:0000313" key="3">
    <source>
        <dbReference type="Proteomes" id="UP001165287"/>
    </source>
</evidence>
<name>A0ABS7UTL2_9BACI</name>
<sequence>MAKFRQRGKTWSYHIYLGLDPLTKKRKEISKGGFKT</sequence>
<organism evidence="2 3">
    <name type="scientific">Metabacillus rhizolycopersici</name>
    <dbReference type="NCBI Taxonomy" id="2875709"/>
    <lineage>
        <taxon>Bacteria</taxon>
        <taxon>Bacillati</taxon>
        <taxon>Bacillota</taxon>
        <taxon>Bacilli</taxon>
        <taxon>Bacillales</taxon>
        <taxon>Bacillaceae</taxon>
        <taxon>Metabacillus</taxon>
    </lineage>
</organism>
<proteinExistence type="predicted"/>
<evidence type="ECO:0000259" key="1">
    <source>
        <dbReference type="Pfam" id="PF14657"/>
    </source>
</evidence>
<reference evidence="2" key="1">
    <citation type="submission" date="2024-05" db="EMBL/GenBank/DDBJ databases">
        <title>Metabacillus sp. nov., isolated from the rhizosphere soil of tomato plants.</title>
        <authorList>
            <person name="Ma R."/>
        </authorList>
    </citation>
    <scope>NUCLEOTIDE SEQUENCE</scope>
    <source>
        <strain evidence="2">DBTR6</strain>
    </source>
</reference>
<gene>
    <name evidence="2" type="ORF">K9V48_13680</name>
</gene>
<protein>
    <submittedName>
        <fullName evidence="2">Arm DNA-binding domain-containing protein</fullName>
    </submittedName>
</protein>
<dbReference type="InterPro" id="IPR028259">
    <property type="entry name" value="AP2-like_int_N"/>
</dbReference>
<keyword evidence="3" id="KW-1185">Reference proteome</keyword>
<feature type="domain" description="AP2-like integrase N-terminal" evidence="1">
    <location>
        <begin position="10"/>
        <end position="36"/>
    </location>
</feature>
<dbReference type="Pfam" id="PF14657">
    <property type="entry name" value="Arm-DNA-bind_4"/>
    <property type="match status" value="1"/>
</dbReference>
<keyword evidence="2" id="KW-0238">DNA-binding</keyword>
<dbReference type="RefSeq" id="WP_224139534.1">
    <property type="nucleotide sequence ID" value="NZ_JAIQUM010000029.1"/>
</dbReference>
<evidence type="ECO:0000313" key="2">
    <source>
        <dbReference type="EMBL" id="MBZ5751269.1"/>
    </source>
</evidence>
<dbReference type="Proteomes" id="UP001165287">
    <property type="component" value="Unassembled WGS sequence"/>
</dbReference>
<accession>A0ABS7UTL2</accession>
<comment type="caution">
    <text evidence="2">The sequence shown here is derived from an EMBL/GenBank/DDBJ whole genome shotgun (WGS) entry which is preliminary data.</text>
</comment>
<dbReference type="EMBL" id="JAIQUM010000029">
    <property type="protein sequence ID" value="MBZ5751269.1"/>
    <property type="molecule type" value="Genomic_DNA"/>
</dbReference>